<dbReference type="PANTHER" id="PTHR23044:SF61">
    <property type="entry name" value="3'-5' EXORIBONUCLEASE 1-RELATED"/>
    <property type="match status" value="1"/>
</dbReference>
<dbReference type="Gene3D" id="3.30.420.10">
    <property type="entry name" value="Ribonuclease H-like superfamily/Ribonuclease H"/>
    <property type="match status" value="1"/>
</dbReference>
<evidence type="ECO:0000313" key="5">
    <source>
        <dbReference type="EMBL" id="MQN01133.1"/>
    </source>
</evidence>
<comment type="caution">
    <text evidence="5">The sequence shown here is derived from an EMBL/GenBank/DDBJ whole genome shotgun (WGS) entry which is preliminary data.</text>
</comment>
<feature type="domain" description="Exonuclease" evidence="4">
    <location>
        <begin position="8"/>
        <end position="196"/>
    </location>
</feature>
<keyword evidence="1" id="KW-0540">Nuclease</keyword>
<accession>A0A6N7IXT6</accession>
<protein>
    <submittedName>
        <fullName evidence="5">Exonuclease domain-containing protein</fullName>
    </submittedName>
</protein>
<keyword evidence="6" id="KW-1185">Reference proteome</keyword>
<dbReference type="GO" id="GO:0000175">
    <property type="term" value="F:3'-5'-RNA exonuclease activity"/>
    <property type="evidence" value="ECO:0007669"/>
    <property type="project" value="InterPro"/>
</dbReference>
<gene>
    <name evidence="5" type="ORF">FRC54_04165</name>
</gene>
<dbReference type="SMART" id="SM00479">
    <property type="entry name" value="EXOIII"/>
    <property type="match status" value="1"/>
</dbReference>
<evidence type="ECO:0000256" key="2">
    <source>
        <dbReference type="ARBA" id="ARBA00022801"/>
    </source>
</evidence>
<sequence length="230" mass="26536">MQNTKTKRSIFVDFEMQPVDHREHPDEWSIARHEIIEFGAVMLDEKLMEINQFQSYVKPKYSEEIQRTVEAMTGITAETVKDAADFSSVLDEFIDWCFLEESDFNVYAWSGADKGQFTHEIALKEITMTDKLSYILSHWIDYQKIFTKAIGRKLAVSLDKAVDACGLNFEGQMHDALWDARNTSRLYRLTSDKEAFKEMAPKVKHVLDSNENFTTSLGDLIDMSGFNVPH</sequence>
<evidence type="ECO:0000256" key="1">
    <source>
        <dbReference type="ARBA" id="ARBA00022722"/>
    </source>
</evidence>
<keyword evidence="3 5" id="KW-0269">Exonuclease</keyword>
<dbReference type="EMBL" id="VOGC01000003">
    <property type="protein sequence ID" value="MQN01133.1"/>
    <property type="molecule type" value="Genomic_DNA"/>
</dbReference>
<evidence type="ECO:0000259" key="4">
    <source>
        <dbReference type="SMART" id="SM00479"/>
    </source>
</evidence>
<dbReference type="SUPFAM" id="SSF53098">
    <property type="entry name" value="Ribonuclease H-like"/>
    <property type="match status" value="1"/>
</dbReference>
<proteinExistence type="predicted"/>
<dbReference type="InterPro" id="IPR047201">
    <property type="entry name" value="ERI-1_3'hExo-like"/>
</dbReference>
<dbReference type="GO" id="GO:0003676">
    <property type="term" value="F:nucleic acid binding"/>
    <property type="evidence" value="ECO:0007669"/>
    <property type="project" value="InterPro"/>
</dbReference>
<name>A0A6N7IXT6_9FIRM</name>
<dbReference type="InterPro" id="IPR013520">
    <property type="entry name" value="Ribonucl_H"/>
</dbReference>
<dbReference type="Pfam" id="PF00929">
    <property type="entry name" value="RNase_T"/>
    <property type="match status" value="1"/>
</dbReference>
<dbReference type="CDD" id="cd06133">
    <property type="entry name" value="ERI-1_3'hExo_like"/>
    <property type="match status" value="1"/>
</dbReference>
<dbReference type="InterPro" id="IPR051274">
    <property type="entry name" value="3-5_Exoribonuclease"/>
</dbReference>
<dbReference type="PANTHER" id="PTHR23044">
    <property type="entry name" value="3'-5' EXONUCLEASE ERI1-RELATED"/>
    <property type="match status" value="1"/>
</dbReference>
<dbReference type="Proteomes" id="UP000460257">
    <property type="component" value="Unassembled WGS sequence"/>
</dbReference>
<dbReference type="InterPro" id="IPR036397">
    <property type="entry name" value="RNaseH_sf"/>
</dbReference>
<reference evidence="5" key="1">
    <citation type="journal article" date="2020" name="Appl. Environ. Microbiol.">
        <title>Medium-Chain Fatty Acid Synthesis by 'Candidatus Weimeria bifida' gen. nov., sp. nov., and 'Candidatus Pseudoramibacter fermentans' sp. nov.</title>
        <authorList>
            <person name="Scarborough M.J."/>
            <person name="Myers K.S."/>
            <person name="Donohue T.J."/>
            <person name="Noguera D.R."/>
        </authorList>
    </citation>
    <scope>NUCLEOTIDE SEQUENCE</scope>
    <source>
        <strain evidence="5">LCO1.1</strain>
    </source>
</reference>
<evidence type="ECO:0000313" key="6">
    <source>
        <dbReference type="Proteomes" id="UP000460257"/>
    </source>
</evidence>
<organism evidence="5 6">
    <name type="scientific">Candidatus Weimeria bifida</name>
    <dbReference type="NCBI Taxonomy" id="2599074"/>
    <lineage>
        <taxon>Bacteria</taxon>
        <taxon>Bacillati</taxon>
        <taxon>Bacillota</taxon>
        <taxon>Clostridia</taxon>
        <taxon>Lachnospirales</taxon>
        <taxon>Lachnospiraceae</taxon>
        <taxon>Candidatus Weimeria</taxon>
    </lineage>
</organism>
<dbReference type="AlphaFoldDB" id="A0A6N7IXT6"/>
<dbReference type="InterPro" id="IPR012337">
    <property type="entry name" value="RNaseH-like_sf"/>
</dbReference>
<evidence type="ECO:0000256" key="3">
    <source>
        <dbReference type="ARBA" id="ARBA00022839"/>
    </source>
</evidence>
<keyword evidence="2" id="KW-0378">Hydrolase</keyword>